<protein>
    <submittedName>
        <fullName evidence="2">Uncharacterized protein</fullName>
    </submittedName>
</protein>
<evidence type="ECO:0000313" key="2">
    <source>
        <dbReference type="EMBL" id="MFC4035168.1"/>
    </source>
</evidence>
<name>A0ABV8HSX0_9ACTN</name>
<proteinExistence type="predicted"/>
<sequence length="191" mass="19725">MNQPHHPDPELSSLAEAFDNVLHSLSTQNPAQHDLSDPLTSVAELTARLSSTIRDAHTALATCAPAARSSHAATATDLCLAIGAAGRAVNALATAQDAHLFIDHFADRYGNPDDAAAFARTRIAAALTKARDNLTETRGYLRHVNDAGDQLQRAACARSSHAPTAGPAGSMSAITPAPTPPGVGPATVKGR</sequence>
<evidence type="ECO:0000313" key="3">
    <source>
        <dbReference type="Proteomes" id="UP001595765"/>
    </source>
</evidence>
<dbReference type="RefSeq" id="WP_386434653.1">
    <property type="nucleotide sequence ID" value="NZ_JBHSBB010000021.1"/>
</dbReference>
<organism evidence="2 3">
    <name type="scientific">Streptomyces polygonati</name>
    <dbReference type="NCBI Taxonomy" id="1617087"/>
    <lineage>
        <taxon>Bacteria</taxon>
        <taxon>Bacillati</taxon>
        <taxon>Actinomycetota</taxon>
        <taxon>Actinomycetes</taxon>
        <taxon>Kitasatosporales</taxon>
        <taxon>Streptomycetaceae</taxon>
        <taxon>Streptomyces</taxon>
    </lineage>
</organism>
<dbReference type="Proteomes" id="UP001595765">
    <property type="component" value="Unassembled WGS sequence"/>
</dbReference>
<gene>
    <name evidence="2" type="ORF">ACFO3J_27395</name>
</gene>
<feature type="region of interest" description="Disordered" evidence="1">
    <location>
        <begin position="157"/>
        <end position="191"/>
    </location>
</feature>
<accession>A0ABV8HSX0</accession>
<keyword evidence="3" id="KW-1185">Reference proteome</keyword>
<comment type="caution">
    <text evidence="2">The sequence shown here is derived from an EMBL/GenBank/DDBJ whole genome shotgun (WGS) entry which is preliminary data.</text>
</comment>
<reference evidence="3" key="1">
    <citation type="journal article" date="2019" name="Int. J. Syst. Evol. Microbiol.">
        <title>The Global Catalogue of Microorganisms (GCM) 10K type strain sequencing project: providing services to taxonomists for standard genome sequencing and annotation.</title>
        <authorList>
            <consortium name="The Broad Institute Genomics Platform"/>
            <consortium name="The Broad Institute Genome Sequencing Center for Infectious Disease"/>
            <person name="Wu L."/>
            <person name="Ma J."/>
        </authorList>
    </citation>
    <scope>NUCLEOTIDE SEQUENCE [LARGE SCALE GENOMIC DNA]</scope>
    <source>
        <strain evidence="3">CGMCC 4.7237</strain>
    </source>
</reference>
<dbReference type="EMBL" id="JBHSBB010000021">
    <property type="protein sequence ID" value="MFC4035168.1"/>
    <property type="molecule type" value="Genomic_DNA"/>
</dbReference>
<evidence type="ECO:0000256" key="1">
    <source>
        <dbReference type="SAM" id="MobiDB-lite"/>
    </source>
</evidence>